<protein>
    <submittedName>
        <fullName evidence="1">Pilus assembly protein HofP</fullName>
    </submittedName>
</protein>
<evidence type="ECO:0000313" key="1">
    <source>
        <dbReference type="EMBL" id="KUQ83840.1"/>
    </source>
</evidence>
<dbReference type="RefSeq" id="WP_059311234.1">
    <property type="nucleotide sequence ID" value="NZ_LRCR01000015.1"/>
</dbReference>
<keyword evidence="2" id="KW-1185">Reference proteome</keyword>
<comment type="caution">
    <text evidence="1">The sequence shown here is derived from an EMBL/GenBank/DDBJ whole genome shotgun (WGS) entry which is preliminary data.</text>
</comment>
<dbReference type="OrthoDB" id="6562856at2"/>
<dbReference type="AlphaFoldDB" id="A0A0X4EQ54"/>
<accession>A0A0X4EQ54</accession>
<evidence type="ECO:0000313" key="2">
    <source>
        <dbReference type="Proteomes" id="UP000064715"/>
    </source>
</evidence>
<organism evidence="1 2">
    <name type="scientific">Enterobacter genomosp. O</name>
    <dbReference type="NCBI Taxonomy" id="2364150"/>
    <lineage>
        <taxon>Bacteria</taxon>
        <taxon>Pseudomonadati</taxon>
        <taxon>Pseudomonadota</taxon>
        <taxon>Gammaproteobacteria</taxon>
        <taxon>Enterobacterales</taxon>
        <taxon>Enterobacteriaceae</taxon>
        <taxon>Enterobacter</taxon>
        <taxon>Enterobacter cloacae complex</taxon>
        <taxon>Enterobacter cloacae complex clade O</taxon>
    </lineage>
</organism>
<reference evidence="2" key="1">
    <citation type="submission" date="2016-01" db="EMBL/GenBank/DDBJ databases">
        <title>WGS of SAMN04407783.</title>
        <authorList>
            <person name="Adams M."/>
            <person name="Sutton G."/>
            <person name="Nelson K."/>
            <person name="Thaden J."/>
            <person name="Fowler V."/>
            <person name="Mccorrison J."/>
            <person name="Sanka R."/>
            <person name="Brinkac L."/>
            <person name="Nierman W."/>
        </authorList>
    </citation>
    <scope>NUCLEOTIDE SEQUENCE [LARGE SCALE GENOMIC DNA]</scope>
    <source>
        <strain evidence="2">GN04363</strain>
    </source>
</reference>
<dbReference type="InterPro" id="IPR019684">
    <property type="entry name" value="HofP"/>
</dbReference>
<name>A0A0X4EQ54_9ENTR</name>
<proteinExistence type="predicted"/>
<gene>
    <name evidence="1" type="ORF">AWI28_15505</name>
</gene>
<sequence length="134" mass="14772">MRNSARYLLVCSVLLLTGMRDPFRPPDDPCAIGELAQWHYRGMVGGRQAIGILQDGQKRWYRLKAHERFPAGWQITAINESELVVDVGDTCEPVQWTWQREGTDKNELTDNAVAAGVQPSAVGRRAKAGHAGGG</sequence>
<dbReference type="Pfam" id="PF10748">
    <property type="entry name" value="HofP"/>
    <property type="match status" value="1"/>
</dbReference>
<dbReference type="EMBL" id="LRCR01000015">
    <property type="protein sequence ID" value="KUQ83840.1"/>
    <property type="molecule type" value="Genomic_DNA"/>
</dbReference>
<dbReference type="Proteomes" id="UP000064715">
    <property type="component" value="Unassembled WGS sequence"/>
</dbReference>